<feature type="transmembrane region" description="Helical" evidence="5">
    <location>
        <begin position="255"/>
        <end position="275"/>
    </location>
</feature>
<dbReference type="STRING" id="754436.JCM19237_2717"/>
<dbReference type="Proteomes" id="UP000029227">
    <property type="component" value="Unassembled WGS sequence"/>
</dbReference>
<evidence type="ECO:0000256" key="2">
    <source>
        <dbReference type="ARBA" id="ARBA00022692"/>
    </source>
</evidence>
<dbReference type="Gene3D" id="3.30.450.350">
    <property type="entry name" value="CHASE domain"/>
    <property type="match status" value="1"/>
</dbReference>
<dbReference type="Pfam" id="PF03924">
    <property type="entry name" value="CHASE"/>
    <property type="match status" value="1"/>
</dbReference>
<name>A0A090QTX2_9GAMM</name>
<dbReference type="AlphaFoldDB" id="A0A090QTX2"/>
<dbReference type="eggNOG" id="COG3614">
    <property type="taxonomic scope" value="Bacteria"/>
</dbReference>
<dbReference type="InterPro" id="IPR042240">
    <property type="entry name" value="CHASE_sf"/>
</dbReference>
<dbReference type="SMART" id="SM01079">
    <property type="entry name" value="CHASE"/>
    <property type="match status" value="1"/>
</dbReference>
<dbReference type="PROSITE" id="PS50839">
    <property type="entry name" value="CHASE"/>
    <property type="match status" value="1"/>
</dbReference>
<organism evidence="7 8">
    <name type="scientific">Photobacterium aphoticum</name>
    <dbReference type="NCBI Taxonomy" id="754436"/>
    <lineage>
        <taxon>Bacteria</taxon>
        <taxon>Pseudomonadati</taxon>
        <taxon>Pseudomonadota</taxon>
        <taxon>Gammaproteobacteria</taxon>
        <taxon>Vibrionales</taxon>
        <taxon>Vibrionaceae</taxon>
        <taxon>Photobacterium</taxon>
    </lineage>
</organism>
<sequence length="341" mass="39089">MPDREAFSGQAQSLLTRYPSLQSVGWVPWIPATQRYAHESAQAYLLAEYRIVERVASGELVNATERADYFPLQHIASRTDNLTALGYDFGANAVQRRMLNQARDTGQWQLSERIERDVLPNTQGTVQVVVPVYDQVQPVTRMERRQALRGFIVGYWHIDEMIAPWFPLSSFAQMHLRIADLQANEATSQLFGLGDRTASSSTQFYLSALALEGEFVLLPEPSERVSRTVLAKGGREWVMEATPTAHYFEQRRTAYSFYVFGAILFGFVGLSGYGWRVMQRHVLQWNQLGENNQQLAEQNKSLVRLTRMDTLLGVANRRFLMRHYTKNLAVLTVRTSQWHCY</sequence>
<feature type="domain" description="CHASE" evidence="6">
    <location>
        <begin position="1"/>
        <end position="240"/>
    </location>
</feature>
<evidence type="ECO:0000256" key="5">
    <source>
        <dbReference type="SAM" id="Phobius"/>
    </source>
</evidence>
<evidence type="ECO:0000313" key="8">
    <source>
        <dbReference type="Proteomes" id="UP000029227"/>
    </source>
</evidence>
<dbReference type="GO" id="GO:0007165">
    <property type="term" value="P:signal transduction"/>
    <property type="evidence" value="ECO:0007669"/>
    <property type="project" value="UniProtKB-ARBA"/>
</dbReference>
<evidence type="ECO:0000256" key="3">
    <source>
        <dbReference type="ARBA" id="ARBA00022989"/>
    </source>
</evidence>
<evidence type="ECO:0000256" key="1">
    <source>
        <dbReference type="ARBA" id="ARBA00004370"/>
    </source>
</evidence>
<dbReference type="EMBL" id="BBMN01000012">
    <property type="protein sequence ID" value="GAL06620.1"/>
    <property type="molecule type" value="Genomic_DNA"/>
</dbReference>
<evidence type="ECO:0000259" key="6">
    <source>
        <dbReference type="PROSITE" id="PS50839"/>
    </source>
</evidence>
<protein>
    <submittedName>
        <fullName evidence="7">Phytochrome-like protein</fullName>
    </submittedName>
</protein>
<dbReference type="InterPro" id="IPR006189">
    <property type="entry name" value="CHASE_dom"/>
</dbReference>
<keyword evidence="4 5" id="KW-0472">Membrane</keyword>
<comment type="caution">
    <text evidence="7">The sequence shown here is derived from an EMBL/GenBank/DDBJ whole genome shotgun (WGS) entry which is preliminary data.</text>
</comment>
<evidence type="ECO:0000256" key="4">
    <source>
        <dbReference type="ARBA" id="ARBA00023136"/>
    </source>
</evidence>
<keyword evidence="2 5" id="KW-0812">Transmembrane</keyword>
<dbReference type="GO" id="GO:0016020">
    <property type="term" value="C:membrane"/>
    <property type="evidence" value="ECO:0007669"/>
    <property type="project" value="UniProtKB-SubCell"/>
</dbReference>
<proteinExistence type="predicted"/>
<comment type="subcellular location">
    <subcellularLocation>
        <location evidence="1">Membrane</location>
    </subcellularLocation>
</comment>
<accession>A0A090QTX2</accession>
<dbReference type="GO" id="GO:0003824">
    <property type="term" value="F:catalytic activity"/>
    <property type="evidence" value="ECO:0007669"/>
    <property type="project" value="UniProtKB-ARBA"/>
</dbReference>
<keyword evidence="3 5" id="KW-1133">Transmembrane helix</keyword>
<gene>
    <name evidence="7" type="ORF">JCM19237_2717</name>
</gene>
<evidence type="ECO:0000313" key="7">
    <source>
        <dbReference type="EMBL" id="GAL06620.1"/>
    </source>
</evidence>
<reference evidence="7 8" key="1">
    <citation type="journal article" date="2014" name="Genome Announc.">
        <title>Draft Genome Sequences of Two Vibrionaceae Species, Vibrio ponticus C121 and Photobacterium aphoticum C119, Isolated as Coral Reef Microbiota.</title>
        <authorList>
            <person name="Al-saari N."/>
            <person name="Meirelles P.M."/>
            <person name="Mino S."/>
            <person name="Suda W."/>
            <person name="Oshima K."/>
            <person name="Hattori M."/>
            <person name="Ohkuma M."/>
            <person name="Thompson F.L."/>
            <person name="Gomez-Gil B."/>
            <person name="Sawabe T."/>
            <person name="Sawabe T."/>
        </authorList>
    </citation>
    <scope>NUCLEOTIDE SEQUENCE [LARGE SCALE GENOMIC DNA]</scope>
    <source>
        <strain evidence="7 8">JCM 19237</strain>
    </source>
</reference>